<dbReference type="AlphaFoldDB" id="A0AA89B079"/>
<evidence type="ECO:0000256" key="2">
    <source>
        <dbReference type="ARBA" id="ARBA00022737"/>
    </source>
</evidence>
<gene>
    <name evidence="5" type="ORF">RJ639_044743</name>
</gene>
<dbReference type="InterPro" id="IPR036322">
    <property type="entry name" value="WD40_repeat_dom_sf"/>
</dbReference>
<feature type="region of interest" description="Disordered" evidence="3">
    <location>
        <begin position="77"/>
        <end position="102"/>
    </location>
</feature>
<evidence type="ECO:0000313" key="5">
    <source>
        <dbReference type="EMBL" id="KAK3023819.1"/>
    </source>
</evidence>
<evidence type="ECO:0000256" key="3">
    <source>
        <dbReference type="SAM" id="MobiDB-lite"/>
    </source>
</evidence>
<dbReference type="PANTHER" id="PTHR44436:SF1">
    <property type="entry name" value="F-BOX_WD REPEAT-CONTAINING PROTEIN 2"/>
    <property type="match status" value="1"/>
</dbReference>
<reference evidence="5" key="1">
    <citation type="submission" date="2022-12" db="EMBL/GenBank/DDBJ databases">
        <title>Draft genome assemblies for two species of Escallonia (Escalloniales).</title>
        <authorList>
            <person name="Chanderbali A."/>
            <person name="Dervinis C."/>
            <person name="Anghel I."/>
            <person name="Soltis D."/>
            <person name="Soltis P."/>
            <person name="Zapata F."/>
        </authorList>
    </citation>
    <scope>NUCLEOTIDE SEQUENCE</scope>
    <source>
        <strain evidence="5">UCBG64.0493</strain>
        <tissue evidence="5">Leaf</tissue>
    </source>
</reference>
<sequence>MEPPNSAARPPWKKRSTEASTTISTITTTIQALSPDILYIIFSFVDIFDLVRLSAVCKSWSVGLGVEADAVGLRGGVGGGGGGSGNGGTVEVVEEGGGGDDAFFGKVPSRGDFINREERSLKMHLEELAMDRHQFGLQEDLRPRPKFSQSLMRSKDAMAVDLKEDDGGGGGRRRPLHAMRLWSVESYKCLDEFSLPDRAPLVDFDFDESKVVGLVGTRICIWRRDVRRQVFSSSEGRFMKASCMRYLDPNAVVGCEDGRARVFDMYLKKWSQIINGEEKRVEMRERTATHPGLFMRNIAGDKWNKKASER</sequence>
<dbReference type="Gene3D" id="1.20.1280.50">
    <property type="match status" value="1"/>
</dbReference>
<comment type="caution">
    <text evidence="5">The sequence shown here is derived from an EMBL/GenBank/DDBJ whole genome shotgun (WGS) entry which is preliminary data.</text>
</comment>
<dbReference type="CDD" id="cd09917">
    <property type="entry name" value="F-box_SF"/>
    <property type="match status" value="1"/>
</dbReference>
<dbReference type="PROSITE" id="PS50181">
    <property type="entry name" value="FBOX"/>
    <property type="match status" value="1"/>
</dbReference>
<dbReference type="InterPro" id="IPR001810">
    <property type="entry name" value="F-box_dom"/>
</dbReference>
<evidence type="ECO:0000259" key="4">
    <source>
        <dbReference type="PROSITE" id="PS50181"/>
    </source>
</evidence>
<accession>A0AA89B079</accession>
<keyword evidence="1" id="KW-0853">WD repeat</keyword>
<keyword evidence="6" id="KW-1185">Reference proteome</keyword>
<keyword evidence="2" id="KW-0677">Repeat</keyword>
<evidence type="ECO:0000256" key="1">
    <source>
        <dbReference type="ARBA" id="ARBA00022574"/>
    </source>
</evidence>
<dbReference type="InterPro" id="IPR042627">
    <property type="entry name" value="FBXW2"/>
</dbReference>
<feature type="compositionally biased region" description="Gly residues" evidence="3">
    <location>
        <begin position="77"/>
        <end position="88"/>
    </location>
</feature>
<dbReference type="Proteomes" id="UP001188597">
    <property type="component" value="Unassembled WGS sequence"/>
</dbReference>
<name>A0AA89B079_9ASTE</name>
<proteinExistence type="predicted"/>
<protein>
    <recommendedName>
        <fullName evidence="4">F-box domain-containing protein</fullName>
    </recommendedName>
</protein>
<feature type="domain" description="F-box" evidence="4">
    <location>
        <begin position="27"/>
        <end position="60"/>
    </location>
</feature>
<dbReference type="SUPFAM" id="SSF50978">
    <property type="entry name" value="WD40 repeat-like"/>
    <property type="match status" value="1"/>
</dbReference>
<dbReference type="EMBL" id="JAVXUP010000634">
    <property type="protein sequence ID" value="KAK3023819.1"/>
    <property type="molecule type" value="Genomic_DNA"/>
</dbReference>
<evidence type="ECO:0000313" key="6">
    <source>
        <dbReference type="Proteomes" id="UP001188597"/>
    </source>
</evidence>
<dbReference type="SUPFAM" id="SSF81383">
    <property type="entry name" value="F-box domain"/>
    <property type="match status" value="1"/>
</dbReference>
<dbReference type="PANTHER" id="PTHR44436">
    <property type="entry name" value="F-BOX/WD REPEAT-CONTAINING PROTEIN 2"/>
    <property type="match status" value="1"/>
</dbReference>
<dbReference type="InterPro" id="IPR036047">
    <property type="entry name" value="F-box-like_dom_sf"/>
</dbReference>
<dbReference type="Pfam" id="PF00646">
    <property type="entry name" value="F-box"/>
    <property type="match status" value="1"/>
</dbReference>
<organism evidence="5 6">
    <name type="scientific">Escallonia herrerae</name>
    <dbReference type="NCBI Taxonomy" id="1293975"/>
    <lineage>
        <taxon>Eukaryota</taxon>
        <taxon>Viridiplantae</taxon>
        <taxon>Streptophyta</taxon>
        <taxon>Embryophyta</taxon>
        <taxon>Tracheophyta</taxon>
        <taxon>Spermatophyta</taxon>
        <taxon>Magnoliopsida</taxon>
        <taxon>eudicotyledons</taxon>
        <taxon>Gunneridae</taxon>
        <taxon>Pentapetalae</taxon>
        <taxon>asterids</taxon>
        <taxon>campanulids</taxon>
        <taxon>Escalloniales</taxon>
        <taxon>Escalloniaceae</taxon>
        <taxon>Escallonia</taxon>
    </lineage>
</organism>